<evidence type="ECO:0000313" key="2">
    <source>
        <dbReference type="EMBL" id="GBP80623.1"/>
    </source>
</evidence>
<protein>
    <submittedName>
        <fullName evidence="2">Uncharacterized protein</fullName>
    </submittedName>
</protein>
<reference evidence="2 3" key="1">
    <citation type="journal article" date="2019" name="Commun. Biol.">
        <title>The bagworm genome reveals a unique fibroin gene that provides high tensile strength.</title>
        <authorList>
            <person name="Kono N."/>
            <person name="Nakamura H."/>
            <person name="Ohtoshi R."/>
            <person name="Tomita M."/>
            <person name="Numata K."/>
            <person name="Arakawa K."/>
        </authorList>
    </citation>
    <scope>NUCLEOTIDE SEQUENCE [LARGE SCALE GENOMIC DNA]</scope>
</reference>
<evidence type="ECO:0000256" key="1">
    <source>
        <dbReference type="SAM" id="Phobius"/>
    </source>
</evidence>
<dbReference type="Proteomes" id="UP000299102">
    <property type="component" value="Unassembled WGS sequence"/>
</dbReference>
<proteinExistence type="predicted"/>
<keyword evidence="3" id="KW-1185">Reference proteome</keyword>
<keyword evidence="1" id="KW-0472">Membrane</keyword>
<dbReference type="EMBL" id="BGZK01001471">
    <property type="protein sequence ID" value="GBP80623.1"/>
    <property type="molecule type" value="Genomic_DNA"/>
</dbReference>
<feature type="transmembrane region" description="Helical" evidence="1">
    <location>
        <begin position="12"/>
        <end position="36"/>
    </location>
</feature>
<accession>A0A4C1Z0B5</accession>
<comment type="caution">
    <text evidence="2">The sequence shown here is derived from an EMBL/GenBank/DDBJ whole genome shotgun (WGS) entry which is preliminary data.</text>
</comment>
<sequence>MLSVDADLRSALYYGFLLVSCVLPLLQTLISVVRVASVFRASSMDFKSLSKYCDRVLVYNNNNSPLVRNIAYLVVLNTPVEGFTEAFRALDNYEYLGIAPPSEVSRARAEIRGDALHGRVTVRTLRIAFPFSSFKAKII</sequence>
<dbReference type="AlphaFoldDB" id="A0A4C1Z0B5"/>
<organism evidence="2 3">
    <name type="scientific">Eumeta variegata</name>
    <name type="common">Bagworm moth</name>
    <name type="synonym">Eumeta japonica</name>
    <dbReference type="NCBI Taxonomy" id="151549"/>
    <lineage>
        <taxon>Eukaryota</taxon>
        <taxon>Metazoa</taxon>
        <taxon>Ecdysozoa</taxon>
        <taxon>Arthropoda</taxon>
        <taxon>Hexapoda</taxon>
        <taxon>Insecta</taxon>
        <taxon>Pterygota</taxon>
        <taxon>Neoptera</taxon>
        <taxon>Endopterygota</taxon>
        <taxon>Lepidoptera</taxon>
        <taxon>Glossata</taxon>
        <taxon>Ditrysia</taxon>
        <taxon>Tineoidea</taxon>
        <taxon>Psychidae</taxon>
        <taxon>Oiketicinae</taxon>
        <taxon>Eumeta</taxon>
    </lineage>
</organism>
<name>A0A4C1Z0B5_EUMVA</name>
<evidence type="ECO:0000313" key="3">
    <source>
        <dbReference type="Proteomes" id="UP000299102"/>
    </source>
</evidence>
<keyword evidence="1" id="KW-0812">Transmembrane</keyword>
<gene>
    <name evidence="2" type="ORF">EVAR_59471_1</name>
</gene>
<keyword evidence="1" id="KW-1133">Transmembrane helix</keyword>